<sequence length="146" mass="17035">MGLGKYKPPGLCPDKKYEREQDFLQVCQLRRESVTEDIEKLKVLNAAFAYTFTYRICLQESQAPEDQWGSLEQGRLILDREGSVFLEIPLAFQKSILKDHILQSQKWSIPSSRKSSKGGRRPARMGKELLTDPEHKMEVYKKWMQQ</sequence>
<evidence type="ECO:0000256" key="1">
    <source>
        <dbReference type="SAM" id="MobiDB-lite"/>
    </source>
</evidence>
<comment type="caution">
    <text evidence="2">The sequence shown here is derived from an EMBL/GenBank/DDBJ whole genome shotgun (WGS) entry which is preliminary data.</text>
</comment>
<feature type="compositionally biased region" description="Basic residues" evidence="1">
    <location>
        <begin position="114"/>
        <end position="124"/>
    </location>
</feature>
<evidence type="ECO:0000313" key="3">
    <source>
        <dbReference type="Proteomes" id="UP001623348"/>
    </source>
</evidence>
<reference evidence="2 3" key="1">
    <citation type="submission" date="2024-06" db="EMBL/GenBank/DDBJ databases">
        <title>The draft genome of Grus japonensis, version 3.</title>
        <authorList>
            <person name="Nabeshima K."/>
            <person name="Suzuki S."/>
            <person name="Onuma M."/>
        </authorList>
    </citation>
    <scope>NUCLEOTIDE SEQUENCE [LARGE SCALE GENOMIC DNA]</scope>
    <source>
        <strain evidence="2 3">451A</strain>
    </source>
</reference>
<dbReference type="Proteomes" id="UP001623348">
    <property type="component" value="Unassembled WGS sequence"/>
</dbReference>
<evidence type="ECO:0000313" key="2">
    <source>
        <dbReference type="EMBL" id="GAB0204901.1"/>
    </source>
</evidence>
<dbReference type="AlphaFoldDB" id="A0ABC9Y5S3"/>
<accession>A0ABC9Y5S3</accession>
<name>A0ABC9Y5S3_GRUJA</name>
<feature type="region of interest" description="Disordered" evidence="1">
    <location>
        <begin position="106"/>
        <end position="133"/>
    </location>
</feature>
<keyword evidence="3" id="KW-1185">Reference proteome</keyword>
<dbReference type="EMBL" id="BAAFJT010000040">
    <property type="protein sequence ID" value="GAB0204901.1"/>
    <property type="molecule type" value="Genomic_DNA"/>
</dbReference>
<organism evidence="2 3">
    <name type="scientific">Grus japonensis</name>
    <name type="common">Japanese crane</name>
    <name type="synonym">Red-crowned crane</name>
    <dbReference type="NCBI Taxonomy" id="30415"/>
    <lineage>
        <taxon>Eukaryota</taxon>
        <taxon>Metazoa</taxon>
        <taxon>Chordata</taxon>
        <taxon>Craniata</taxon>
        <taxon>Vertebrata</taxon>
        <taxon>Euteleostomi</taxon>
        <taxon>Archelosauria</taxon>
        <taxon>Archosauria</taxon>
        <taxon>Dinosauria</taxon>
        <taxon>Saurischia</taxon>
        <taxon>Theropoda</taxon>
        <taxon>Coelurosauria</taxon>
        <taxon>Aves</taxon>
        <taxon>Neognathae</taxon>
        <taxon>Neoaves</taxon>
        <taxon>Gruiformes</taxon>
        <taxon>Gruidae</taxon>
        <taxon>Grus</taxon>
    </lineage>
</organism>
<protein>
    <submittedName>
        <fullName evidence="2">Uncharacterized protein</fullName>
    </submittedName>
</protein>
<gene>
    <name evidence="2" type="ORF">GRJ2_002955700</name>
</gene>
<proteinExistence type="predicted"/>